<accession>A0A411PDC7</accession>
<name>A0A411PDC7_9GAMM</name>
<keyword evidence="10" id="KW-0997">Cell inner membrane</keyword>
<dbReference type="NCBIfam" id="NF002011">
    <property type="entry name" value="PRK00816.1"/>
    <property type="match status" value="1"/>
</dbReference>
<feature type="transmembrane region" description="Helical" evidence="10">
    <location>
        <begin position="125"/>
        <end position="144"/>
    </location>
</feature>
<dbReference type="InterPro" id="IPR004338">
    <property type="entry name" value="NqrB/RnfD"/>
</dbReference>
<dbReference type="PANTHER" id="PTHR30578:SF0">
    <property type="entry name" value="ION-TRANSLOCATING OXIDOREDUCTASE COMPLEX SUBUNIT D"/>
    <property type="match status" value="1"/>
</dbReference>
<feature type="transmembrane region" description="Helical" evidence="10">
    <location>
        <begin position="296"/>
        <end position="314"/>
    </location>
</feature>
<keyword evidence="8 10" id="KW-1133">Transmembrane helix</keyword>
<proteinExistence type="inferred from homology"/>
<comment type="similarity">
    <text evidence="10">Belongs to the NqrB/RnfD family.</text>
</comment>
<keyword evidence="7 10" id="KW-0249">Electron transport</keyword>
<evidence type="ECO:0000256" key="3">
    <source>
        <dbReference type="ARBA" id="ARBA00022630"/>
    </source>
</evidence>
<dbReference type="OrthoDB" id="9776359at2"/>
<evidence type="ECO:0000256" key="1">
    <source>
        <dbReference type="ARBA" id="ARBA00022448"/>
    </source>
</evidence>
<keyword evidence="9 10" id="KW-0472">Membrane</keyword>
<evidence type="ECO:0000313" key="12">
    <source>
        <dbReference type="Proteomes" id="UP000291106"/>
    </source>
</evidence>
<keyword evidence="12" id="KW-1185">Reference proteome</keyword>
<keyword evidence="6 10" id="KW-1278">Translocase</keyword>
<reference evidence="11 12" key="1">
    <citation type="submission" date="2019-02" db="EMBL/GenBank/DDBJ databases">
        <title>Shewanella sp. D4-2 isolated from Dokdo Island.</title>
        <authorList>
            <person name="Baek K."/>
        </authorList>
    </citation>
    <scope>NUCLEOTIDE SEQUENCE [LARGE SCALE GENOMIC DNA]</scope>
    <source>
        <strain evidence="11 12">D4-2</strain>
    </source>
</reference>
<evidence type="ECO:0000256" key="4">
    <source>
        <dbReference type="ARBA" id="ARBA00022643"/>
    </source>
</evidence>
<feature type="transmembrane region" description="Helical" evidence="10">
    <location>
        <begin position="244"/>
        <end position="261"/>
    </location>
</feature>
<dbReference type="InterPro" id="IPR011303">
    <property type="entry name" value="RnfD_bac"/>
</dbReference>
<comment type="cofactor">
    <cofactor evidence="10">
        <name>FMN</name>
        <dbReference type="ChEBI" id="CHEBI:58210"/>
    </cofactor>
</comment>
<dbReference type="AlphaFoldDB" id="A0A411PDC7"/>
<evidence type="ECO:0000256" key="6">
    <source>
        <dbReference type="ARBA" id="ARBA00022967"/>
    </source>
</evidence>
<feature type="transmembrane region" description="Helical" evidence="10">
    <location>
        <begin position="12"/>
        <end position="32"/>
    </location>
</feature>
<dbReference type="RefSeq" id="WP_130597527.1">
    <property type="nucleotide sequence ID" value="NZ_CP036200.1"/>
</dbReference>
<comment type="subunit">
    <text evidence="10">The complex is composed of six subunits: RnfA, RnfB, RnfC, RnfD, RnfE and RnfG.</text>
</comment>
<feature type="transmembrane region" description="Helical" evidence="10">
    <location>
        <begin position="267"/>
        <end position="284"/>
    </location>
</feature>
<dbReference type="HAMAP" id="MF_00462">
    <property type="entry name" value="RsxD_RnfD"/>
    <property type="match status" value="1"/>
</dbReference>
<keyword evidence="1 10" id="KW-0813">Transport</keyword>
<dbReference type="NCBIfam" id="TIGR01946">
    <property type="entry name" value="rnfD"/>
    <property type="match status" value="1"/>
</dbReference>
<evidence type="ECO:0000256" key="5">
    <source>
        <dbReference type="ARBA" id="ARBA00022692"/>
    </source>
</evidence>
<dbReference type="Proteomes" id="UP000291106">
    <property type="component" value="Chromosome"/>
</dbReference>
<dbReference type="PANTHER" id="PTHR30578">
    <property type="entry name" value="ELECTRON TRANSPORT COMPLEX PROTEIN RNFD"/>
    <property type="match status" value="1"/>
</dbReference>
<evidence type="ECO:0000313" key="11">
    <source>
        <dbReference type="EMBL" id="QBF81553.1"/>
    </source>
</evidence>
<keyword evidence="5 10" id="KW-0812">Transmembrane</keyword>
<feature type="transmembrane region" description="Helical" evidence="10">
    <location>
        <begin position="320"/>
        <end position="339"/>
    </location>
</feature>
<dbReference type="GO" id="GO:0022900">
    <property type="term" value="P:electron transport chain"/>
    <property type="evidence" value="ECO:0007669"/>
    <property type="project" value="UniProtKB-UniRule"/>
</dbReference>
<dbReference type="EC" id="7.-.-.-" evidence="10"/>
<dbReference type="GO" id="GO:0005886">
    <property type="term" value="C:plasma membrane"/>
    <property type="evidence" value="ECO:0007669"/>
    <property type="project" value="UniProtKB-SubCell"/>
</dbReference>
<keyword evidence="2 10" id="KW-0597">Phosphoprotein</keyword>
<dbReference type="KEGG" id="smai:EXU30_01700"/>
<evidence type="ECO:0000256" key="8">
    <source>
        <dbReference type="ARBA" id="ARBA00022989"/>
    </source>
</evidence>
<comment type="subcellular location">
    <subcellularLocation>
        <location evidence="10">Cell inner membrane</location>
        <topology evidence="10">Multi-pass membrane protein</topology>
    </subcellularLocation>
</comment>
<evidence type="ECO:0000256" key="2">
    <source>
        <dbReference type="ARBA" id="ARBA00022553"/>
    </source>
</evidence>
<evidence type="ECO:0000256" key="10">
    <source>
        <dbReference type="HAMAP-Rule" id="MF_00462"/>
    </source>
</evidence>
<evidence type="ECO:0000256" key="9">
    <source>
        <dbReference type="ARBA" id="ARBA00023136"/>
    </source>
</evidence>
<keyword evidence="3 10" id="KW-0285">Flavoprotein</keyword>
<dbReference type="Pfam" id="PF03116">
    <property type="entry name" value="NQR2_RnfD_RnfE"/>
    <property type="match status" value="1"/>
</dbReference>
<keyword evidence="4 10" id="KW-0288">FMN</keyword>
<dbReference type="EMBL" id="CP036200">
    <property type="protein sequence ID" value="QBF81553.1"/>
    <property type="molecule type" value="Genomic_DNA"/>
</dbReference>
<evidence type="ECO:0000256" key="7">
    <source>
        <dbReference type="ARBA" id="ARBA00022982"/>
    </source>
</evidence>
<gene>
    <name evidence="11" type="primary">rsxD</name>
    <name evidence="10" type="synonym">rnfD</name>
    <name evidence="11" type="ORF">EXU30_01700</name>
</gene>
<feature type="modified residue" description="FMN phosphoryl threonine" evidence="10">
    <location>
        <position position="185"/>
    </location>
</feature>
<organism evidence="11 12">
    <name type="scientific">Shewanella maritima</name>
    <dbReference type="NCBI Taxonomy" id="2520507"/>
    <lineage>
        <taxon>Bacteria</taxon>
        <taxon>Pseudomonadati</taxon>
        <taxon>Pseudomonadota</taxon>
        <taxon>Gammaproteobacteria</taxon>
        <taxon>Alteromonadales</taxon>
        <taxon>Shewanellaceae</taxon>
        <taxon>Shewanella</taxon>
    </lineage>
</organism>
<dbReference type="GO" id="GO:0055085">
    <property type="term" value="P:transmembrane transport"/>
    <property type="evidence" value="ECO:0007669"/>
    <property type="project" value="InterPro"/>
</dbReference>
<sequence length="352" mass="38095">MAFKIASSPHVSTNSLTSSVMLKVALCLIPGIVAQSYFFGFGTLIQLMLAISTAYIAESLMVKLRSRAVLPVLKDNSALVTASLLAVAIPPLAPWWIVVIGTLFAIVMVKHMYGGLGHNLFNPAMAAYVLLLISFPVQMTSWVAPQTIALNQADMLTSLLAIFYESAEFAGNYFQLNVDAVAMATPLDTLKNDLAMGLTTDESLQRPIFDAGVGQGWFWVNLMYLLGGLMLLKLKVIRWQIPTALLSSLMLCVGVGFVLYPDTHASPWLQLFSGGTMLAAFFIATDPVSAATSPRGRLVFGAMIGVLIYVIRTFGGYPDAVAFAVLLANMCAPFIDHYIRPRAYGHRTGNSL</sequence>
<keyword evidence="10" id="KW-1003">Cell membrane</keyword>
<comment type="function">
    <text evidence="10">Part of a membrane-bound complex that couples electron transfer with translocation of ions across the membrane.</text>
</comment>
<protein>
    <recommendedName>
        <fullName evidence="10">Ion-translocating oxidoreductase complex subunit D</fullName>
        <ecNumber evidence="10">7.-.-.-</ecNumber>
    </recommendedName>
    <alternativeName>
        <fullName evidence="10">Rnf electron transport complex subunit D</fullName>
    </alternativeName>
</protein>
<feature type="transmembrane region" description="Helical" evidence="10">
    <location>
        <begin position="216"/>
        <end position="232"/>
    </location>
</feature>
<feature type="transmembrane region" description="Helical" evidence="10">
    <location>
        <begin position="95"/>
        <end position="113"/>
    </location>
</feature>